<evidence type="ECO:0000313" key="4">
    <source>
        <dbReference type="EMBL" id="HIV99890.1"/>
    </source>
</evidence>
<reference evidence="4" key="1">
    <citation type="journal article" date="2021" name="PeerJ">
        <title>Extensive microbial diversity within the chicken gut microbiome revealed by metagenomics and culture.</title>
        <authorList>
            <person name="Gilroy R."/>
            <person name="Ravi A."/>
            <person name="Getino M."/>
            <person name="Pursley I."/>
            <person name="Horton D.L."/>
            <person name="Alikhan N.F."/>
            <person name="Baker D."/>
            <person name="Gharbi K."/>
            <person name="Hall N."/>
            <person name="Watson M."/>
            <person name="Adriaenssens E.M."/>
            <person name="Foster-Nyarko E."/>
            <person name="Jarju S."/>
            <person name="Secka A."/>
            <person name="Antonio M."/>
            <person name="Oren A."/>
            <person name="Chaudhuri R.R."/>
            <person name="La Ragione R."/>
            <person name="Hildebrand F."/>
            <person name="Pallen M.J."/>
        </authorList>
    </citation>
    <scope>NUCLEOTIDE SEQUENCE</scope>
    <source>
        <strain evidence="4">ChiHecec2B26-446</strain>
    </source>
</reference>
<keyword evidence="1 2" id="KW-0500">Molybdenum</keyword>
<dbReference type="SUPFAM" id="SSF50331">
    <property type="entry name" value="MOP-like"/>
    <property type="match status" value="2"/>
</dbReference>
<feature type="domain" description="Mop" evidence="3">
    <location>
        <begin position="2"/>
        <end position="68"/>
    </location>
</feature>
<feature type="domain" description="Mop" evidence="3">
    <location>
        <begin position="74"/>
        <end position="140"/>
    </location>
</feature>
<dbReference type="EMBL" id="DXHV01000019">
    <property type="protein sequence ID" value="HIV99890.1"/>
    <property type="molecule type" value="Genomic_DNA"/>
</dbReference>
<proteinExistence type="predicted"/>
<dbReference type="NCBIfam" id="TIGR00638">
    <property type="entry name" value="Mop"/>
    <property type="match status" value="2"/>
</dbReference>
<dbReference type="Pfam" id="PF03459">
    <property type="entry name" value="TOBE"/>
    <property type="match status" value="2"/>
</dbReference>
<dbReference type="AlphaFoldDB" id="A0A9D1PVJ4"/>
<dbReference type="Proteomes" id="UP000886752">
    <property type="component" value="Unassembled WGS sequence"/>
</dbReference>
<dbReference type="Gene3D" id="2.40.50.100">
    <property type="match status" value="2"/>
</dbReference>
<evidence type="ECO:0000313" key="5">
    <source>
        <dbReference type="Proteomes" id="UP000886752"/>
    </source>
</evidence>
<evidence type="ECO:0000256" key="2">
    <source>
        <dbReference type="PROSITE-ProRule" id="PRU01213"/>
    </source>
</evidence>
<protein>
    <submittedName>
        <fullName evidence="4">TOBE domain-containing protein</fullName>
    </submittedName>
</protein>
<dbReference type="GO" id="GO:0015689">
    <property type="term" value="P:molybdate ion transport"/>
    <property type="evidence" value="ECO:0007669"/>
    <property type="project" value="InterPro"/>
</dbReference>
<organism evidence="4 5">
    <name type="scientific">Candidatus Desulfovibrio intestinipullorum</name>
    <dbReference type="NCBI Taxonomy" id="2838536"/>
    <lineage>
        <taxon>Bacteria</taxon>
        <taxon>Pseudomonadati</taxon>
        <taxon>Thermodesulfobacteriota</taxon>
        <taxon>Desulfovibrionia</taxon>
        <taxon>Desulfovibrionales</taxon>
        <taxon>Desulfovibrionaceae</taxon>
        <taxon>Desulfovibrio</taxon>
    </lineage>
</organism>
<dbReference type="PANTHER" id="PTHR30432">
    <property type="entry name" value="TRANSCRIPTIONAL REGULATOR MODE"/>
    <property type="match status" value="1"/>
</dbReference>
<reference evidence="4" key="2">
    <citation type="submission" date="2021-04" db="EMBL/GenBank/DDBJ databases">
        <authorList>
            <person name="Gilroy R."/>
        </authorList>
    </citation>
    <scope>NUCLEOTIDE SEQUENCE</scope>
    <source>
        <strain evidence="4">ChiHecec2B26-446</strain>
    </source>
</reference>
<name>A0A9D1PVJ4_9BACT</name>
<evidence type="ECO:0000256" key="1">
    <source>
        <dbReference type="ARBA" id="ARBA00022505"/>
    </source>
</evidence>
<dbReference type="PROSITE" id="PS51866">
    <property type="entry name" value="MOP"/>
    <property type="match status" value="2"/>
</dbReference>
<sequence>MLTSARNRFEGTVSKLIPGAINDEVVLTLASGEEMVATITKESTAKLGICEGKSVLALVKASFVVLLSDAEDYVFSTRNVFTGTVTDVRKGQVATEVVIETASGLALTSTITVESAEKMQLAKGVTVSAAVKATAVILAVKK</sequence>
<dbReference type="InterPro" id="IPR008995">
    <property type="entry name" value="Mo/tungstate-bd_C_term_dom"/>
</dbReference>
<dbReference type="InterPro" id="IPR004606">
    <property type="entry name" value="Mop_domain"/>
</dbReference>
<evidence type="ECO:0000259" key="3">
    <source>
        <dbReference type="PROSITE" id="PS51866"/>
    </source>
</evidence>
<gene>
    <name evidence="4" type="ORF">H9894_01675</name>
</gene>
<dbReference type="InterPro" id="IPR051815">
    <property type="entry name" value="Molybdate_resp_trans_reg"/>
</dbReference>
<comment type="caution">
    <text evidence="4">The sequence shown here is derived from an EMBL/GenBank/DDBJ whole genome shotgun (WGS) entry which is preliminary data.</text>
</comment>
<dbReference type="InterPro" id="IPR005116">
    <property type="entry name" value="Transp-assoc_OB_typ1"/>
</dbReference>
<dbReference type="PANTHER" id="PTHR30432:SF1">
    <property type="entry name" value="DNA-BINDING TRANSCRIPTIONAL DUAL REGULATOR MODE"/>
    <property type="match status" value="1"/>
</dbReference>
<accession>A0A9D1PVJ4</accession>